<dbReference type="InterPro" id="IPR018878">
    <property type="entry name" value="ORF6C_dom"/>
</dbReference>
<reference evidence="2 3" key="1">
    <citation type="submission" date="2019-08" db="EMBL/GenBank/DDBJ databases">
        <title>Genome sequence and analysis of Streptococcus cristatus strain S22 isolated from throat swab of children scarlet fever in Hangzhou, China.</title>
        <authorList>
            <person name="Huang Y."/>
            <person name="Xie L."/>
        </authorList>
    </citation>
    <scope>NUCLEOTIDE SEQUENCE [LARGE SCALE GENOMIC DNA]</scope>
    <source>
        <strain evidence="2 3">S22</strain>
    </source>
</reference>
<evidence type="ECO:0000259" key="1">
    <source>
        <dbReference type="Pfam" id="PF10552"/>
    </source>
</evidence>
<organism evidence="2 3">
    <name type="scientific">Streptococcus cristatus</name>
    <dbReference type="NCBI Taxonomy" id="45634"/>
    <lineage>
        <taxon>Bacteria</taxon>
        <taxon>Bacillati</taxon>
        <taxon>Bacillota</taxon>
        <taxon>Bacilli</taxon>
        <taxon>Lactobacillales</taxon>
        <taxon>Streptococcaceae</taxon>
        <taxon>Streptococcus</taxon>
    </lineage>
</organism>
<name>A0A5B0D9F1_STRCR</name>
<dbReference type="EMBL" id="VSJJ01000018">
    <property type="protein sequence ID" value="KAA0963168.1"/>
    <property type="molecule type" value="Genomic_DNA"/>
</dbReference>
<gene>
    <name evidence="2" type="ORF">FXF62_10560</name>
</gene>
<proteinExistence type="predicted"/>
<dbReference type="RefSeq" id="WP_149518700.1">
    <property type="nucleotide sequence ID" value="NZ_VSJJ01000018.1"/>
</dbReference>
<evidence type="ECO:0000313" key="2">
    <source>
        <dbReference type="EMBL" id="KAA0963168.1"/>
    </source>
</evidence>
<sequence length="143" mass="16378">MSNATGMLPANMTKEDMMIAMLTTQKEQNQRLDTMESKVDYLENEQPIHPGVANILLKKRRARVVECLGGKASRAYQDRKFAQSVFKEAELDFKGYFNVPNYAMLPKKHELAAMTYWDNWQPSNNTKLGIEARNGQMVMDLIS</sequence>
<evidence type="ECO:0000313" key="3">
    <source>
        <dbReference type="Proteomes" id="UP000323039"/>
    </source>
</evidence>
<comment type="caution">
    <text evidence="2">The sequence shown here is derived from an EMBL/GenBank/DDBJ whole genome shotgun (WGS) entry which is preliminary data.</text>
</comment>
<accession>A0A5B0D9F1</accession>
<protein>
    <recommendedName>
        <fullName evidence="1">ORF6C domain-containing protein</fullName>
    </recommendedName>
</protein>
<dbReference type="Proteomes" id="UP000323039">
    <property type="component" value="Unassembled WGS sequence"/>
</dbReference>
<feature type="domain" description="ORF6C" evidence="1">
    <location>
        <begin position="19"/>
        <end position="129"/>
    </location>
</feature>
<dbReference type="Pfam" id="PF10552">
    <property type="entry name" value="ORF6C"/>
    <property type="match status" value="1"/>
</dbReference>
<dbReference type="AlphaFoldDB" id="A0A5B0D9F1"/>